<dbReference type="InterPro" id="IPR015947">
    <property type="entry name" value="PUA-like_sf"/>
</dbReference>
<dbReference type="InterPro" id="IPR046336">
    <property type="entry name" value="Lon_prtase_N_sf"/>
</dbReference>
<dbReference type="PANTHER" id="PTHR46732:SF8">
    <property type="entry name" value="ATP-DEPENDENT PROTEASE LA (LON) DOMAIN PROTEIN"/>
    <property type="match status" value="1"/>
</dbReference>
<reference evidence="2" key="1">
    <citation type="submission" date="2014-11" db="EMBL/GenBank/DDBJ databases">
        <authorList>
            <person name="Zhu J."/>
            <person name="Qi W."/>
            <person name="Song R."/>
        </authorList>
    </citation>
    <scope>NUCLEOTIDE SEQUENCE</scope>
</reference>
<proteinExistence type="predicted"/>
<feature type="domain" description="Lon N-terminal" evidence="1">
    <location>
        <begin position="25"/>
        <end position="245"/>
    </location>
</feature>
<dbReference type="AlphaFoldDB" id="A0A1B1TEP1"/>
<dbReference type="Pfam" id="PF02190">
    <property type="entry name" value="LON_substr_bdg"/>
    <property type="match status" value="1"/>
</dbReference>
<dbReference type="EMBL" id="KP211907">
    <property type="protein sequence ID" value="ANV80757.1"/>
    <property type="molecule type" value="Genomic_DNA"/>
</dbReference>
<organism evidence="2">
    <name type="scientific">uncultured Poseidoniia archaeon</name>
    <dbReference type="NCBI Taxonomy" id="1697135"/>
    <lineage>
        <taxon>Archaea</taxon>
        <taxon>Methanobacteriati</taxon>
        <taxon>Thermoplasmatota</taxon>
        <taxon>Candidatus Poseidoniia</taxon>
        <taxon>environmental samples</taxon>
    </lineage>
</organism>
<evidence type="ECO:0000313" key="2">
    <source>
        <dbReference type="EMBL" id="ANV80757.1"/>
    </source>
</evidence>
<sequence>MLAGGQKMEIFNSSNIPNLKEEETIVPLFTLDTFLLPEDQMMMRVFEPRYKQMLDDIVLDGLPYGHVISNPSMPELNGVSVPYDVGVLVEIDQFQEQGSNLLYLANGGRRFRINSLIEPALEPEFFNSIFPSVDELVEEYVEEFPKGKLYVRGIVELIPDLIGEIDTKRWNYLLSLWKSYIEIIAQINEMDVTDLDIDNEVNNMFPIPEIKSLWKLAALILDSVEAQTLSLKAENVEEVCSLIESNIQKKIGTVRLFRQSNE</sequence>
<dbReference type="SUPFAM" id="SSF88697">
    <property type="entry name" value="PUA domain-like"/>
    <property type="match status" value="1"/>
</dbReference>
<dbReference type="InterPro" id="IPR003111">
    <property type="entry name" value="Lon_prtase_N"/>
</dbReference>
<protein>
    <recommendedName>
        <fullName evidence="1">Lon N-terminal domain-containing protein</fullName>
    </recommendedName>
</protein>
<evidence type="ECO:0000259" key="1">
    <source>
        <dbReference type="SMART" id="SM00464"/>
    </source>
</evidence>
<accession>A0A1B1TEP1</accession>
<reference evidence="2" key="2">
    <citation type="journal article" date="2015" name="ISME J.">
        <title>A new class of marine Euryarchaeota group II from the Mediterranean deep chlorophyll maximum.</title>
        <authorList>
            <person name="Martin-Cuadrado A.B."/>
            <person name="Garcia-Heredia I."/>
            <person name="Molto A.G."/>
            <person name="Lopez-Ubeda R."/>
            <person name="Kimes N."/>
            <person name="Lopez-Garcia P."/>
            <person name="Moreira D."/>
            <person name="Rodriguez-Valera F."/>
        </authorList>
    </citation>
    <scope>NUCLEOTIDE SEQUENCE</scope>
</reference>
<dbReference type="PANTHER" id="PTHR46732">
    <property type="entry name" value="ATP-DEPENDENT PROTEASE LA (LON) DOMAIN PROTEIN"/>
    <property type="match status" value="1"/>
</dbReference>
<dbReference type="Gene3D" id="2.30.130.40">
    <property type="entry name" value="LON domain-like"/>
    <property type="match status" value="1"/>
</dbReference>
<dbReference type="SMART" id="SM00464">
    <property type="entry name" value="LON"/>
    <property type="match status" value="1"/>
</dbReference>
<name>A0A1B1TEP1_9ARCH</name>